<organism evidence="2 3">
    <name type="scientific">Arthrobacter ulcerisalmonis</name>
    <dbReference type="NCBI Taxonomy" id="2483813"/>
    <lineage>
        <taxon>Bacteria</taxon>
        <taxon>Bacillati</taxon>
        <taxon>Actinomycetota</taxon>
        <taxon>Actinomycetes</taxon>
        <taxon>Micrococcales</taxon>
        <taxon>Micrococcaceae</taxon>
        <taxon>Arthrobacter</taxon>
    </lineage>
</organism>
<keyword evidence="1" id="KW-1133">Transmembrane helix</keyword>
<accession>A0A3P5WVN8</accession>
<keyword evidence="1" id="KW-0812">Transmembrane</keyword>
<dbReference type="AlphaFoldDB" id="A0A3P5WVN8"/>
<dbReference type="EMBL" id="UXAU01000021">
    <property type="protein sequence ID" value="VDC25472.1"/>
    <property type="molecule type" value="Genomic_DNA"/>
</dbReference>
<feature type="transmembrane region" description="Helical" evidence="1">
    <location>
        <begin position="199"/>
        <end position="217"/>
    </location>
</feature>
<feature type="transmembrane region" description="Helical" evidence="1">
    <location>
        <begin position="71"/>
        <end position="90"/>
    </location>
</feature>
<feature type="transmembrane region" description="Helical" evidence="1">
    <location>
        <begin position="163"/>
        <end position="187"/>
    </location>
</feature>
<sequence length="313" mass="32501">MDSIERPIAPLHPTRDALLALVVGLAAGIIGLAPWLLTGGRLALQNLWATDVSPDSMPLALLPLSQYETTTIVALIATGGALAGGVFRIWRPVRRRLGLALAATGFVLVQIVAAAQSFAVVNAGLTPGSQSELYSAGLLLGTAASVIAGVVALFMLAAQSRAVATLGVGLMAVPFVSWLAYGVANLMGPTGMPEHLLTLWRWLPAVLVGLALAWCGVKPAGRAVVWVLNLVLLWLVPALFISVNYVLGTRVLLGDLEEMLLAFRQIFAASSGPAGGAALSVVVALAIGLAGTIGLAVYRRARNQPELVTDPQE</sequence>
<dbReference type="Proteomes" id="UP000280861">
    <property type="component" value="Unassembled WGS sequence"/>
</dbReference>
<name>A0A3P5WVN8_9MICC</name>
<protein>
    <submittedName>
        <fullName evidence="2">Uncharacterized protein</fullName>
    </submittedName>
</protein>
<evidence type="ECO:0000256" key="1">
    <source>
        <dbReference type="SAM" id="Phobius"/>
    </source>
</evidence>
<keyword evidence="1" id="KW-0472">Membrane</keyword>
<proteinExistence type="predicted"/>
<dbReference type="RefSeq" id="WP_238989079.1">
    <property type="nucleotide sequence ID" value="NZ_CBCRYA010000012.1"/>
</dbReference>
<evidence type="ECO:0000313" key="2">
    <source>
        <dbReference type="EMBL" id="VDC25472.1"/>
    </source>
</evidence>
<gene>
    <name evidence="2" type="ORF">PSET11_01557</name>
</gene>
<feature type="transmembrane region" description="Helical" evidence="1">
    <location>
        <begin position="17"/>
        <end position="37"/>
    </location>
</feature>
<feature type="transmembrane region" description="Helical" evidence="1">
    <location>
        <begin position="133"/>
        <end position="156"/>
    </location>
</feature>
<evidence type="ECO:0000313" key="3">
    <source>
        <dbReference type="Proteomes" id="UP000280861"/>
    </source>
</evidence>
<reference evidence="2 3" key="1">
    <citation type="submission" date="2018-11" db="EMBL/GenBank/DDBJ databases">
        <authorList>
            <person name="Criscuolo A."/>
        </authorList>
    </citation>
    <scope>NUCLEOTIDE SEQUENCE [LARGE SCALE GENOMIC DNA]</scope>
    <source>
        <strain evidence="2">AT11b</strain>
    </source>
</reference>
<feature type="transmembrane region" description="Helical" evidence="1">
    <location>
        <begin position="97"/>
        <end position="121"/>
    </location>
</feature>
<feature type="transmembrane region" description="Helical" evidence="1">
    <location>
        <begin position="277"/>
        <end position="298"/>
    </location>
</feature>
<feature type="transmembrane region" description="Helical" evidence="1">
    <location>
        <begin position="224"/>
        <end position="247"/>
    </location>
</feature>
<keyword evidence="3" id="KW-1185">Reference proteome</keyword>